<gene>
    <name evidence="1" type="ORF">THTE_1586</name>
</gene>
<keyword evidence="2" id="KW-1185">Reference proteome</keyword>
<dbReference type="KEGG" id="ttf:THTE_1586"/>
<reference evidence="1 2" key="1">
    <citation type="journal article" name="Front. Microbiol.">
        <title>Sugar Metabolism of the First Thermophilic Planctomycete Thermogutta terrifontis: Comparative Genomic and Transcriptomic Approaches.</title>
        <authorList>
            <person name="Elcheninov A.G."/>
            <person name="Menzel P."/>
            <person name="Gudbergsdottir S.R."/>
            <person name="Slesarev A.I."/>
            <person name="Kadnikov V.V."/>
            <person name="Krogh A."/>
            <person name="Bonch-Osmolovskaya E.A."/>
            <person name="Peng X."/>
            <person name="Kublanov I.V."/>
        </authorList>
    </citation>
    <scope>NUCLEOTIDE SEQUENCE [LARGE SCALE GENOMIC DNA]</scope>
    <source>
        <strain evidence="1 2">R1</strain>
    </source>
</reference>
<sequence length="66" mass="7758">MEPRTPPGFLLRRYVLPKRRPGKESGFQKRLDISSWPDIFKRITPVSKIVMKKENTADYRRVLPCG</sequence>
<evidence type="ECO:0000313" key="2">
    <source>
        <dbReference type="Proteomes" id="UP000215086"/>
    </source>
</evidence>
<dbReference type="Proteomes" id="UP000215086">
    <property type="component" value="Chromosome"/>
</dbReference>
<name>A0A286RE03_9BACT</name>
<protein>
    <submittedName>
        <fullName evidence="1">Uncharacterized protein</fullName>
    </submittedName>
</protein>
<dbReference type="AlphaFoldDB" id="A0A286RE03"/>
<organism evidence="1 2">
    <name type="scientific">Thermogutta terrifontis</name>
    <dbReference type="NCBI Taxonomy" id="1331910"/>
    <lineage>
        <taxon>Bacteria</taxon>
        <taxon>Pseudomonadati</taxon>
        <taxon>Planctomycetota</taxon>
        <taxon>Planctomycetia</taxon>
        <taxon>Pirellulales</taxon>
        <taxon>Thermoguttaceae</taxon>
        <taxon>Thermogutta</taxon>
    </lineage>
</organism>
<dbReference type="EMBL" id="CP018477">
    <property type="protein sequence ID" value="ASV74188.1"/>
    <property type="molecule type" value="Genomic_DNA"/>
</dbReference>
<accession>A0A286RE03</accession>
<evidence type="ECO:0000313" key="1">
    <source>
        <dbReference type="EMBL" id="ASV74188.1"/>
    </source>
</evidence>
<proteinExistence type="predicted"/>